<accession>A0A834HXA8</accession>
<dbReference type="Proteomes" id="UP000625711">
    <property type="component" value="Unassembled WGS sequence"/>
</dbReference>
<organism evidence="1 2">
    <name type="scientific">Rhynchophorus ferrugineus</name>
    <name type="common">Red palm weevil</name>
    <name type="synonym">Curculio ferrugineus</name>
    <dbReference type="NCBI Taxonomy" id="354439"/>
    <lineage>
        <taxon>Eukaryota</taxon>
        <taxon>Metazoa</taxon>
        <taxon>Ecdysozoa</taxon>
        <taxon>Arthropoda</taxon>
        <taxon>Hexapoda</taxon>
        <taxon>Insecta</taxon>
        <taxon>Pterygota</taxon>
        <taxon>Neoptera</taxon>
        <taxon>Endopterygota</taxon>
        <taxon>Coleoptera</taxon>
        <taxon>Polyphaga</taxon>
        <taxon>Cucujiformia</taxon>
        <taxon>Curculionidae</taxon>
        <taxon>Dryophthorinae</taxon>
        <taxon>Rhynchophorus</taxon>
    </lineage>
</organism>
<protein>
    <submittedName>
        <fullName evidence="1">Uncharacterized protein</fullName>
    </submittedName>
</protein>
<dbReference type="AlphaFoldDB" id="A0A834HXA8"/>
<dbReference type="EMBL" id="JAACXV010014345">
    <property type="protein sequence ID" value="KAF7268116.1"/>
    <property type="molecule type" value="Genomic_DNA"/>
</dbReference>
<comment type="caution">
    <text evidence="1">The sequence shown here is derived from an EMBL/GenBank/DDBJ whole genome shotgun (WGS) entry which is preliminary data.</text>
</comment>
<sequence length="81" mass="9035">MGNEGYRVDRIANTETRRKSLIIVGREDKDFHPDDVDNVATRTSVDCQDVAVIEDVVFCTKCAGDLTRRYVSQAADKNASI</sequence>
<name>A0A834HXA8_RHYFE</name>
<reference evidence="1" key="1">
    <citation type="submission" date="2020-08" db="EMBL/GenBank/DDBJ databases">
        <title>Genome sequencing and assembly of the red palm weevil Rhynchophorus ferrugineus.</title>
        <authorList>
            <person name="Dias G.B."/>
            <person name="Bergman C.M."/>
            <person name="Manee M."/>
        </authorList>
    </citation>
    <scope>NUCLEOTIDE SEQUENCE</scope>
    <source>
        <strain evidence="1">AA-2017</strain>
        <tissue evidence="1">Whole larva</tissue>
    </source>
</reference>
<evidence type="ECO:0000313" key="1">
    <source>
        <dbReference type="EMBL" id="KAF7268116.1"/>
    </source>
</evidence>
<evidence type="ECO:0000313" key="2">
    <source>
        <dbReference type="Proteomes" id="UP000625711"/>
    </source>
</evidence>
<gene>
    <name evidence="1" type="ORF">GWI33_018722</name>
</gene>
<keyword evidence="2" id="KW-1185">Reference proteome</keyword>
<proteinExistence type="predicted"/>